<sequence length="64" mass="7167">MTFLRCTFEGGCWWLLESAGYVTGILMHKKASSVFTTGTKNSIDVATLDVEEEEAEDFDAMLRN</sequence>
<gene>
    <name evidence="1" type="ORF">CTI12_AA169780</name>
</gene>
<organism evidence="1 2">
    <name type="scientific">Artemisia annua</name>
    <name type="common">Sweet wormwood</name>
    <dbReference type="NCBI Taxonomy" id="35608"/>
    <lineage>
        <taxon>Eukaryota</taxon>
        <taxon>Viridiplantae</taxon>
        <taxon>Streptophyta</taxon>
        <taxon>Embryophyta</taxon>
        <taxon>Tracheophyta</taxon>
        <taxon>Spermatophyta</taxon>
        <taxon>Magnoliopsida</taxon>
        <taxon>eudicotyledons</taxon>
        <taxon>Gunneridae</taxon>
        <taxon>Pentapetalae</taxon>
        <taxon>asterids</taxon>
        <taxon>campanulids</taxon>
        <taxon>Asterales</taxon>
        <taxon>Asteraceae</taxon>
        <taxon>Asteroideae</taxon>
        <taxon>Anthemideae</taxon>
        <taxon>Artemisiinae</taxon>
        <taxon>Artemisia</taxon>
    </lineage>
</organism>
<evidence type="ECO:0000313" key="1">
    <source>
        <dbReference type="EMBL" id="PWA83072.1"/>
    </source>
</evidence>
<keyword evidence="2" id="KW-1185">Reference proteome</keyword>
<name>A0A2U1PBE1_ARTAN</name>
<proteinExistence type="predicted"/>
<dbReference type="AlphaFoldDB" id="A0A2U1PBE1"/>
<evidence type="ECO:0000313" key="2">
    <source>
        <dbReference type="Proteomes" id="UP000245207"/>
    </source>
</evidence>
<dbReference type="Proteomes" id="UP000245207">
    <property type="component" value="Unassembled WGS sequence"/>
</dbReference>
<reference evidence="1 2" key="1">
    <citation type="journal article" date="2018" name="Mol. Plant">
        <title>The genome of Artemisia annua provides insight into the evolution of Asteraceae family and artemisinin biosynthesis.</title>
        <authorList>
            <person name="Shen Q."/>
            <person name="Zhang L."/>
            <person name="Liao Z."/>
            <person name="Wang S."/>
            <person name="Yan T."/>
            <person name="Shi P."/>
            <person name="Liu M."/>
            <person name="Fu X."/>
            <person name="Pan Q."/>
            <person name="Wang Y."/>
            <person name="Lv Z."/>
            <person name="Lu X."/>
            <person name="Zhang F."/>
            <person name="Jiang W."/>
            <person name="Ma Y."/>
            <person name="Chen M."/>
            <person name="Hao X."/>
            <person name="Li L."/>
            <person name="Tang Y."/>
            <person name="Lv G."/>
            <person name="Zhou Y."/>
            <person name="Sun X."/>
            <person name="Brodelius P.E."/>
            <person name="Rose J.K.C."/>
            <person name="Tang K."/>
        </authorList>
    </citation>
    <scope>NUCLEOTIDE SEQUENCE [LARGE SCALE GENOMIC DNA]</scope>
    <source>
        <strain evidence="2">cv. Huhao1</strain>
        <tissue evidence="1">Leaf</tissue>
    </source>
</reference>
<accession>A0A2U1PBE1</accession>
<protein>
    <submittedName>
        <fullName evidence="1">Uncharacterized protein</fullName>
    </submittedName>
</protein>
<comment type="caution">
    <text evidence="1">The sequence shown here is derived from an EMBL/GenBank/DDBJ whole genome shotgun (WGS) entry which is preliminary data.</text>
</comment>
<dbReference type="EMBL" id="PKPP01001396">
    <property type="protein sequence ID" value="PWA83072.1"/>
    <property type="molecule type" value="Genomic_DNA"/>
</dbReference>